<evidence type="ECO:0000313" key="8">
    <source>
        <dbReference type="RefSeq" id="XP_030763601.1"/>
    </source>
</evidence>
<dbReference type="InParanoid" id="A0A6J2YJZ1"/>
<dbReference type="RefSeq" id="XP_030763601.1">
    <property type="nucleotide sequence ID" value="XM_030907741.1"/>
</dbReference>
<dbReference type="GO" id="GO:0005737">
    <property type="term" value="C:cytoplasm"/>
    <property type="evidence" value="ECO:0007669"/>
    <property type="project" value="TreeGrafter"/>
</dbReference>
<proteinExistence type="inferred from homology"/>
<dbReference type="UniPathway" id="UPA00115">
    <property type="reaction ID" value="UER00412"/>
</dbReference>
<dbReference type="InterPro" id="IPR004788">
    <property type="entry name" value="Ribose5P_isomerase_type_A"/>
</dbReference>
<gene>
    <name evidence="8" type="primary">LOC115888146</name>
</gene>
<protein>
    <recommendedName>
        <fullName evidence="4">ribose-5-phosphate isomerase</fullName>
        <ecNumber evidence="4">5.3.1.6</ecNumber>
    </recommendedName>
    <alternativeName>
        <fullName evidence="6">Phosphoriboisomerase</fullName>
    </alternativeName>
</protein>
<dbReference type="SUPFAM" id="SSF100950">
    <property type="entry name" value="NagB/RpiA/CoA transferase-like"/>
    <property type="match status" value="1"/>
</dbReference>
<evidence type="ECO:0000256" key="3">
    <source>
        <dbReference type="ARBA" id="ARBA00008088"/>
    </source>
</evidence>
<dbReference type="NCBIfam" id="TIGR00021">
    <property type="entry name" value="rpiA"/>
    <property type="match status" value="1"/>
</dbReference>
<dbReference type="Gene3D" id="3.30.70.260">
    <property type="match status" value="1"/>
</dbReference>
<dbReference type="PANTHER" id="PTHR11934">
    <property type="entry name" value="RIBOSE-5-PHOSPHATE ISOMERASE"/>
    <property type="match status" value="1"/>
</dbReference>
<dbReference type="GO" id="GO:0009052">
    <property type="term" value="P:pentose-phosphate shunt, non-oxidative branch"/>
    <property type="evidence" value="ECO:0007669"/>
    <property type="project" value="InterPro"/>
</dbReference>
<dbReference type="NCBIfam" id="NF001924">
    <property type="entry name" value="PRK00702.1"/>
    <property type="match status" value="1"/>
</dbReference>
<comment type="pathway">
    <text evidence="2">Carbohydrate degradation; pentose phosphate pathway; D-ribose 5-phosphate from D-ribulose 5-phosphate (non-oxidative stage): step 1/1.</text>
</comment>
<dbReference type="AlphaFoldDB" id="A0A6J2YJZ1"/>
<dbReference type="Proteomes" id="UP000504635">
    <property type="component" value="Unplaced"/>
</dbReference>
<evidence type="ECO:0000256" key="1">
    <source>
        <dbReference type="ARBA" id="ARBA00001713"/>
    </source>
</evidence>
<evidence type="ECO:0000256" key="6">
    <source>
        <dbReference type="ARBA" id="ARBA00029734"/>
    </source>
</evidence>
<organism evidence="7 8">
    <name type="scientific">Sitophilus oryzae</name>
    <name type="common">Rice weevil</name>
    <name type="synonym">Curculio oryzae</name>
    <dbReference type="NCBI Taxonomy" id="7048"/>
    <lineage>
        <taxon>Eukaryota</taxon>
        <taxon>Metazoa</taxon>
        <taxon>Ecdysozoa</taxon>
        <taxon>Arthropoda</taxon>
        <taxon>Hexapoda</taxon>
        <taxon>Insecta</taxon>
        <taxon>Pterygota</taxon>
        <taxon>Neoptera</taxon>
        <taxon>Endopterygota</taxon>
        <taxon>Coleoptera</taxon>
        <taxon>Polyphaga</taxon>
        <taxon>Cucujiformia</taxon>
        <taxon>Curculionidae</taxon>
        <taxon>Dryophthorinae</taxon>
        <taxon>Sitophilus</taxon>
    </lineage>
</organism>
<name>A0A6J2YJZ1_SITOR</name>
<evidence type="ECO:0000256" key="2">
    <source>
        <dbReference type="ARBA" id="ARBA00004988"/>
    </source>
</evidence>
<dbReference type="FunCoup" id="A0A6J2YJZ1">
    <property type="interactions" value="1876"/>
</dbReference>
<accession>A0A6J2YJZ1</accession>
<dbReference type="InterPro" id="IPR037171">
    <property type="entry name" value="NagB/RpiA_transferase-like"/>
</dbReference>
<comment type="similarity">
    <text evidence="3">Belongs to the ribose 5-phosphate isomerase family.</text>
</comment>
<evidence type="ECO:0000313" key="7">
    <source>
        <dbReference type="Proteomes" id="UP000504635"/>
    </source>
</evidence>
<dbReference type="GO" id="GO:0004751">
    <property type="term" value="F:ribose-5-phosphate isomerase activity"/>
    <property type="evidence" value="ECO:0007669"/>
    <property type="project" value="UniProtKB-EC"/>
</dbReference>
<dbReference type="SUPFAM" id="SSF75445">
    <property type="entry name" value="D-ribose-5-phosphate isomerase (RpiA), lid domain"/>
    <property type="match status" value="1"/>
</dbReference>
<dbReference type="Pfam" id="PF06026">
    <property type="entry name" value="Rib_5-P_isom_A"/>
    <property type="match status" value="1"/>
</dbReference>
<keyword evidence="5 8" id="KW-0413">Isomerase</keyword>
<keyword evidence="7" id="KW-1185">Reference proteome</keyword>
<dbReference type="GO" id="GO:0006014">
    <property type="term" value="P:D-ribose metabolic process"/>
    <property type="evidence" value="ECO:0007669"/>
    <property type="project" value="TreeGrafter"/>
</dbReference>
<dbReference type="FunFam" id="3.40.50.1360:FF:000001">
    <property type="entry name" value="Ribose-5-phosphate isomerase A"/>
    <property type="match status" value="1"/>
</dbReference>
<dbReference type="EC" id="5.3.1.6" evidence="4"/>
<dbReference type="FunFam" id="3.30.70.260:FF:000018">
    <property type="entry name" value="Ribose-5-phosphate isomerase A"/>
    <property type="match status" value="1"/>
</dbReference>
<dbReference type="GeneID" id="115888146"/>
<dbReference type="PANTHER" id="PTHR11934:SF0">
    <property type="entry name" value="RIBOSE-5-PHOSPHATE ISOMERASE"/>
    <property type="match status" value="1"/>
</dbReference>
<comment type="catalytic activity">
    <reaction evidence="1">
        <text>aldehydo-D-ribose 5-phosphate = D-ribulose 5-phosphate</text>
        <dbReference type="Rhea" id="RHEA:14657"/>
        <dbReference type="ChEBI" id="CHEBI:58121"/>
        <dbReference type="ChEBI" id="CHEBI:58273"/>
        <dbReference type="EC" id="5.3.1.6"/>
    </reaction>
</comment>
<evidence type="ECO:0000256" key="4">
    <source>
        <dbReference type="ARBA" id="ARBA00011959"/>
    </source>
</evidence>
<dbReference type="OrthoDB" id="1555531at2759"/>
<dbReference type="KEGG" id="soy:115888146"/>
<dbReference type="Gene3D" id="3.40.50.1360">
    <property type="match status" value="1"/>
</dbReference>
<evidence type="ECO:0000256" key="5">
    <source>
        <dbReference type="ARBA" id="ARBA00023235"/>
    </source>
</evidence>
<dbReference type="CDD" id="cd01398">
    <property type="entry name" value="RPI_A"/>
    <property type="match status" value="1"/>
</dbReference>
<reference evidence="8" key="1">
    <citation type="submission" date="2025-08" db="UniProtKB">
        <authorList>
            <consortium name="RefSeq"/>
        </authorList>
    </citation>
    <scope>IDENTIFICATION</scope>
    <source>
        <tissue evidence="8">Gonads</tissue>
    </source>
</reference>
<sequence>MNIPAKILKANLFTNFRSNYFSTKYYYLSIARDKMSLEEAKKLAAYRAVDEHVESGYTVGIGSGSTVIYAVDRLAQRVTEENIKVKCVPTSFQARQLIINHKLALTDLEISPHLNVCIDGADEVDSNLNLIKGGGGCLLQEKIVASCAEQLIIIADYTKHSCLLGEQYKKGIPIEVSPLAYVPIKLKLEKKYKGDVALRMAVNKAGPVVTDNGNFILDWKDFDQSLNWKTVNDDLVSWPGIVDTGLFIGMASKAYFGLKDGSVKTQS</sequence>